<dbReference type="GO" id="GO:0006310">
    <property type="term" value="P:DNA recombination"/>
    <property type="evidence" value="ECO:0007669"/>
    <property type="project" value="UniProtKB-KW"/>
</dbReference>
<organism evidence="3 4">
    <name type="scientific">Alicyclobacillus mengziensis</name>
    <dbReference type="NCBI Taxonomy" id="2931921"/>
    <lineage>
        <taxon>Bacteria</taxon>
        <taxon>Bacillati</taxon>
        <taxon>Bacillota</taxon>
        <taxon>Bacilli</taxon>
        <taxon>Bacillales</taxon>
        <taxon>Alicyclobacillaceae</taxon>
        <taxon>Alicyclobacillus</taxon>
    </lineage>
</organism>
<dbReference type="EMBL" id="CP071182">
    <property type="protein sequence ID" value="QSO49904.1"/>
    <property type="molecule type" value="Genomic_DNA"/>
</dbReference>
<dbReference type="GO" id="GO:0003677">
    <property type="term" value="F:DNA binding"/>
    <property type="evidence" value="ECO:0007669"/>
    <property type="project" value="InterPro"/>
</dbReference>
<keyword evidence="4" id="KW-1185">Reference proteome</keyword>
<protein>
    <submittedName>
        <fullName evidence="3">Tyrosine-type recombinase/integrase</fullName>
    </submittedName>
</protein>
<evidence type="ECO:0000256" key="1">
    <source>
        <dbReference type="ARBA" id="ARBA00023172"/>
    </source>
</evidence>
<keyword evidence="1" id="KW-0233">DNA recombination</keyword>
<proteinExistence type="predicted"/>
<dbReference type="InterPro" id="IPR013762">
    <property type="entry name" value="Integrase-like_cat_sf"/>
</dbReference>
<dbReference type="Pfam" id="PF00589">
    <property type="entry name" value="Phage_integrase"/>
    <property type="match status" value="1"/>
</dbReference>
<evidence type="ECO:0000259" key="2">
    <source>
        <dbReference type="PROSITE" id="PS51898"/>
    </source>
</evidence>
<gene>
    <name evidence="3" type="ORF">JZ786_15740</name>
</gene>
<dbReference type="InterPro" id="IPR002104">
    <property type="entry name" value="Integrase_catalytic"/>
</dbReference>
<dbReference type="Proteomes" id="UP000663505">
    <property type="component" value="Chromosome"/>
</dbReference>
<dbReference type="PROSITE" id="PS51898">
    <property type="entry name" value="TYR_RECOMBINASE"/>
    <property type="match status" value="1"/>
</dbReference>
<dbReference type="GO" id="GO:0015074">
    <property type="term" value="P:DNA integration"/>
    <property type="evidence" value="ECO:0007669"/>
    <property type="project" value="InterPro"/>
</dbReference>
<dbReference type="KEGG" id="afx:JZ786_15740"/>
<dbReference type="SUPFAM" id="SSF56349">
    <property type="entry name" value="DNA breaking-rejoining enzymes"/>
    <property type="match status" value="1"/>
</dbReference>
<name>A0A9X7W3Y3_9BACL</name>
<reference evidence="3 4" key="1">
    <citation type="submission" date="2021-02" db="EMBL/GenBank/DDBJ databases">
        <title>Alicyclobacillus curvatus sp. nov. and Alicyclobacillus mengziensis sp. nov., two acidophilic bacteria isolated from acid mine drainage.</title>
        <authorList>
            <person name="Huang Y."/>
        </authorList>
    </citation>
    <scope>NUCLEOTIDE SEQUENCE [LARGE SCALE GENOMIC DNA]</scope>
    <source>
        <strain evidence="3 4">S30H14</strain>
    </source>
</reference>
<evidence type="ECO:0000313" key="3">
    <source>
        <dbReference type="EMBL" id="QSO49904.1"/>
    </source>
</evidence>
<accession>A0A9X7W3Y3</accession>
<feature type="domain" description="Tyr recombinase" evidence="2">
    <location>
        <begin position="15"/>
        <end position="61"/>
    </location>
</feature>
<evidence type="ECO:0000313" key="4">
    <source>
        <dbReference type="Proteomes" id="UP000663505"/>
    </source>
</evidence>
<dbReference type="InterPro" id="IPR011010">
    <property type="entry name" value="DNA_brk_join_enz"/>
</dbReference>
<dbReference type="AlphaFoldDB" id="A0A9X7W3Y3"/>
<dbReference type="Gene3D" id="1.10.443.10">
    <property type="entry name" value="Intergrase catalytic core"/>
    <property type="match status" value="1"/>
</dbReference>
<sequence>MPHTLDRLLKEQRSPIVPHHISEQISALLHAPNHNTFAGLRDYTIMMLLLETGMRVSELVN</sequence>